<dbReference type="InterPro" id="IPR029048">
    <property type="entry name" value="HSP70_C_sf"/>
</dbReference>
<dbReference type="InterPro" id="IPR039881">
    <property type="entry name" value="PCIF1-like"/>
</dbReference>
<sequence length="669" mass="77325">MNEEVDVKVPEERPMWPPLETGTVQTPPQHITMPIPTTPQGAPVNQGLECELPFELQQQGWKKFWSKRENRPYFWNKLTGESLWEMPVIKPQFDPITDPLGICAPPPPAPLHVVHVPNAPVPVAKRRASEEIGGPQVKKFVLAGPWDLDVPTNIVILERPPCSYMHSHPEIEAYRCGLFAKLRQCYQELCHSRESIDAPKDSFNRWLMERKVIDVGCDPLLPSNCYPEVSLSMYREIMNDIPIKLVRPKFTGDARKQLSRYAEAAKKIMESRNAEAESRKVVKWNVDETFQWLRKTVGATYDDFQDRLAHLKQQCQPHLTETKEFAARYPTFRQNMRKKVREKSSGILKEHGMEFPPPMTMHTTRKVWCYPVQFAMGCPRLPIVEYLPDRDQALLRFQGDTLAVNSTHLQKLEHLYRHSCFDDRKFELFIPRVWVMLKRYATFLGVNPSSNNANSEVQDIQQSLPVTVFECLNRSFGVTFECFASPLNCYFKQYCSAFTDSDSYFGSRGPFLQLKAVSGSFEANPPYSEELMEASVNHMERLLNDSPEPLSFVVMMPDYREPTPVALQRLESSQFKRKQVTIPAFEHEFRHGFQHVLNKSELNVRSVHGTVIVWLQNTAGHQKWEPTEERVQALLEAFRPGRERERDRQELLSPTRQGSTSDNKEVLVH</sequence>
<proteinExistence type="predicted"/>
<evidence type="ECO:0000313" key="3">
    <source>
        <dbReference type="EMBL" id="KAJ8980284.1"/>
    </source>
</evidence>
<accession>A0ABQ9JPT0</accession>
<feature type="compositionally biased region" description="Polar residues" evidence="1">
    <location>
        <begin position="652"/>
        <end position="661"/>
    </location>
</feature>
<organism evidence="3 4">
    <name type="scientific">Molorchus minor</name>
    <dbReference type="NCBI Taxonomy" id="1323400"/>
    <lineage>
        <taxon>Eukaryota</taxon>
        <taxon>Metazoa</taxon>
        <taxon>Ecdysozoa</taxon>
        <taxon>Arthropoda</taxon>
        <taxon>Hexapoda</taxon>
        <taxon>Insecta</taxon>
        <taxon>Pterygota</taxon>
        <taxon>Neoptera</taxon>
        <taxon>Endopterygota</taxon>
        <taxon>Coleoptera</taxon>
        <taxon>Polyphaga</taxon>
        <taxon>Cucujiformia</taxon>
        <taxon>Chrysomeloidea</taxon>
        <taxon>Cerambycidae</taxon>
        <taxon>Lamiinae</taxon>
        <taxon>Monochamini</taxon>
        <taxon>Molorchus</taxon>
    </lineage>
</organism>
<dbReference type="CDD" id="cd00201">
    <property type="entry name" value="WW"/>
    <property type="match status" value="1"/>
</dbReference>
<gene>
    <name evidence="3" type="ORF">NQ317_005203</name>
</gene>
<dbReference type="SUPFAM" id="SSF51045">
    <property type="entry name" value="WW domain"/>
    <property type="match status" value="1"/>
</dbReference>
<feature type="compositionally biased region" description="Basic and acidic residues" evidence="1">
    <location>
        <begin position="1"/>
        <end position="14"/>
    </location>
</feature>
<evidence type="ECO:0000256" key="1">
    <source>
        <dbReference type="SAM" id="MobiDB-lite"/>
    </source>
</evidence>
<feature type="region of interest" description="Disordered" evidence="1">
    <location>
        <begin position="641"/>
        <end position="669"/>
    </location>
</feature>
<dbReference type="InterPro" id="IPR022035">
    <property type="entry name" value="PCIF1_WW"/>
</dbReference>
<name>A0ABQ9JPT0_9CUCU</name>
<feature type="domain" description="WW" evidence="2">
    <location>
        <begin position="55"/>
        <end position="89"/>
    </location>
</feature>
<dbReference type="PROSITE" id="PS50020">
    <property type="entry name" value="WW_DOMAIN_2"/>
    <property type="match status" value="1"/>
</dbReference>
<dbReference type="PANTHER" id="PTHR21727">
    <property type="entry name" value="PHOSPHORYLATED CTD INTERACTING FACTOR 1"/>
    <property type="match status" value="1"/>
</dbReference>
<dbReference type="InterPro" id="IPR001202">
    <property type="entry name" value="WW_dom"/>
</dbReference>
<dbReference type="Gene3D" id="2.20.70.10">
    <property type="match status" value="1"/>
</dbReference>
<feature type="compositionally biased region" description="Basic and acidic residues" evidence="1">
    <location>
        <begin position="641"/>
        <end position="650"/>
    </location>
</feature>
<dbReference type="PANTHER" id="PTHR21727:SF0">
    <property type="entry name" value="MRNA (2'-O-METHYLADENOSINE-N(6)-)-METHYLTRANSFERASE"/>
    <property type="match status" value="1"/>
</dbReference>
<dbReference type="SUPFAM" id="SSF100934">
    <property type="entry name" value="Heat shock protein 70kD (HSP70), C-terminal subdomain"/>
    <property type="match status" value="1"/>
</dbReference>
<comment type="caution">
    <text evidence="3">The sequence shown here is derived from an EMBL/GenBank/DDBJ whole genome shotgun (WGS) entry which is preliminary data.</text>
</comment>
<evidence type="ECO:0000259" key="2">
    <source>
        <dbReference type="PROSITE" id="PS50020"/>
    </source>
</evidence>
<dbReference type="Pfam" id="PF12237">
    <property type="entry name" value="PCIF1_WW"/>
    <property type="match status" value="1"/>
</dbReference>
<dbReference type="Proteomes" id="UP001162164">
    <property type="component" value="Unassembled WGS sequence"/>
</dbReference>
<dbReference type="Gene3D" id="1.20.1270.10">
    <property type="match status" value="1"/>
</dbReference>
<feature type="region of interest" description="Disordered" evidence="1">
    <location>
        <begin position="1"/>
        <end position="29"/>
    </location>
</feature>
<keyword evidence="4" id="KW-1185">Reference proteome</keyword>
<reference evidence="3" key="1">
    <citation type="journal article" date="2023" name="Insect Mol. Biol.">
        <title>Genome sequencing provides insights into the evolution of gene families encoding plant cell wall-degrading enzymes in longhorned beetles.</title>
        <authorList>
            <person name="Shin N.R."/>
            <person name="Okamura Y."/>
            <person name="Kirsch R."/>
            <person name="Pauchet Y."/>
        </authorList>
    </citation>
    <scope>NUCLEOTIDE SEQUENCE</scope>
    <source>
        <strain evidence="3">MMC_N1</strain>
    </source>
</reference>
<evidence type="ECO:0000313" key="4">
    <source>
        <dbReference type="Proteomes" id="UP001162164"/>
    </source>
</evidence>
<dbReference type="SMART" id="SM00456">
    <property type="entry name" value="WW"/>
    <property type="match status" value="1"/>
</dbReference>
<protein>
    <recommendedName>
        <fullName evidence="2">WW domain-containing protein</fullName>
    </recommendedName>
</protein>
<dbReference type="InterPro" id="IPR036020">
    <property type="entry name" value="WW_dom_sf"/>
</dbReference>
<dbReference type="Pfam" id="PF00397">
    <property type="entry name" value="WW"/>
    <property type="match status" value="1"/>
</dbReference>
<dbReference type="EMBL" id="JAPWTJ010000268">
    <property type="protein sequence ID" value="KAJ8980284.1"/>
    <property type="molecule type" value="Genomic_DNA"/>
</dbReference>